<sequence length="568" mass="60324">MRIGHRLTLGFGIVTALLIMLVGLSYSRITSLSGVIGHVVKERYPTTIVANNIKADLNEITRSMLNVLVMGDAGQIKKEIANIDERTKAIDGAIGRLSRQITEPTGVAQVKAIIEYKDKFLPAQTKFVSLVNEDKKDEAMVKLMFQVRPMQAKYFERLDAFIKYEDQQMAEAGADAEAAAQRTEWFILSLAAAAVGLSVLVGFLTTRRITRPLNEAVRIAKCVSDGDLTSRIEVKTKDETGELMEALRYMNESLSRIVGEVRGGTETIASASREIASGNQDFSAHTQTQAGALQDTAASMSVLTETVKKNAENARQANQLAESASSVAVRSGEVVSRVVETMAGIDDASKKIVDIIGVIDGIAFQTNILALNAAVEAARAGEQGRGFAVVAAEVRNLAQRSAAAAKEIKTLIGDSVRKVSEGSTLVNEAGATMDEVVASVKRVTDIMNEITAASQEQSTGIEHVSTSIGEMDSMTQQNAALVEEAASAAETMQNQASNLSRLVSVFKLGEGARAPAAGDPAAASALIAHEAPLRAPAARVALPAKRSGVPAARKAAHAATAGDDWEEF</sequence>
<dbReference type="FunFam" id="1.10.287.950:FF:000001">
    <property type="entry name" value="Methyl-accepting chemotaxis sensory transducer"/>
    <property type="match status" value="1"/>
</dbReference>
<feature type="domain" description="HAMP" evidence="8">
    <location>
        <begin position="207"/>
        <end position="259"/>
    </location>
</feature>
<protein>
    <submittedName>
        <fullName evidence="9">HAMP domain-containing protein</fullName>
    </submittedName>
</protein>
<evidence type="ECO:0000256" key="6">
    <source>
        <dbReference type="SAM" id="Phobius"/>
    </source>
</evidence>
<dbReference type="SMART" id="SM00283">
    <property type="entry name" value="MA"/>
    <property type="match status" value="1"/>
</dbReference>
<dbReference type="PROSITE" id="PS50111">
    <property type="entry name" value="CHEMOTAXIS_TRANSDUC_2"/>
    <property type="match status" value="1"/>
</dbReference>
<evidence type="ECO:0000259" key="8">
    <source>
        <dbReference type="PROSITE" id="PS50885"/>
    </source>
</evidence>
<dbReference type="Proteomes" id="UP000482155">
    <property type="component" value="Unassembled WGS sequence"/>
</dbReference>
<dbReference type="Pfam" id="PF00015">
    <property type="entry name" value="MCPsignal"/>
    <property type="match status" value="1"/>
</dbReference>
<dbReference type="InterPro" id="IPR024478">
    <property type="entry name" value="HlyB_4HB_MCP"/>
</dbReference>
<keyword evidence="10" id="KW-1185">Reference proteome</keyword>
<dbReference type="AlphaFoldDB" id="A0A6B3SGN9"/>
<dbReference type="Gene3D" id="1.10.287.950">
    <property type="entry name" value="Methyl-accepting chemotaxis protein"/>
    <property type="match status" value="1"/>
</dbReference>
<evidence type="ECO:0000313" key="9">
    <source>
        <dbReference type="EMBL" id="NEX59838.1"/>
    </source>
</evidence>
<evidence type="ECO:0000256" key="3">
    <source>
        <dbReference type="ARBA" id="ARBA00029447"/>
    </source>
</evidence>
<dbReference type="GO" id="GO:0005886">
    <property type="term" value="C:plasma membrane"/>
    <property type="evidence" value="ECO:0007669"/>
    <property type="project" value="TreeGrafter"/>
</dbReference>
<organism evidence="9 10">
    <name type="scientific">Noviherbaspirillum galbum</name>
    <dbReference type="NCBI Taxonomy" id="2709383"/>
    <lineage>
        <taxon>Bacteria</taxon>
        <taxon>Pseudomonadati</taxon>
        <taxon>Pseudomonadota</taxon>
        <taxon>Betaproteobacteria</taxon>
        <taxon>Burkholderiales</taxon>
        <taxon>Oxalobacteraceae</taxon>
        <taxon>Noviherbaspirillum</taxon>
    </lineage>
</organism>
<feature type="domain" description="Methyl-accepting transducer" evidence="7">
    <location>
        <begin position="264"/>
        <end position="493"/>
    </location>
</feature>
<evidence type="ECO:0000313" key="10">
    <source>
        <dbReference type="Proteomes" id="UP000482155"/>
    </source>
</evidence>
<dbReference type="InterPro" id="IPR004090">
    <property type="entry name" value="Chemotax_Me-accpt_rcpt"/>
</dbReference>
<dbReference type="SUPFAM" id="SSF58104">
    <property type="entry name" value="Methyl-accepting chemotaxis protein (MCP) signaling domain"/>
    <property type="match status" value="1"/>
</dbReference>
<evidence type="ECO:0000259" key="7">
    <source>
        <dbReference type="PROSITE" id="PS50111"/>
    </source>
</evidence>
<evidence type="ECO:0000256" key="4">
    <source>
        <dbReference type="PROSITE-ProRule" id="PRU00284"/>
    </source>
</evidence>
<reference evidence="9 10" key="1">
    <citation type="submission" date="2020-02" db="EMBL/GenBank/DDBJ databases">
        <authorList>
            <person name="Kim M.K."/>
        </authorList>
    </citation>
    <scope>NUCLEOTIDE SEQUENCE [LARGE SCALE GENOMIC DNA]</scope>
    <source>
        <strain evidence="9 10">17J57-3</strain>
    </source>
</reference>
<dbReference type="Pfam" id="PF12729">
    <property type="entry name" value="4HB_MCP_1"/>
    <property type="match status" value="1"/>
</dbReference>
<feature type="compositionally biased region" description="Low complexity" evidence="5">
    <location>
        <begin position="551"/>
        <end position="561"/>
    </location>
</feature>
<evidence type="ECO:0000256" key="2">
    <source>
        <dbReference type="ARBA" id="ARBA00022481"/>
    </source>
</evidence>
<dbReference type="SMART" id="SM00304">
    <property type="entry name" value="HAMP"/>
    <property type="match status" value="1"/>
</dbReference>
<comment type="subcellular location">
    <subcellularLocation>
        <location evidence="1">Membrane</location>
    </subcellularLocation>
</comment>
<proteinExistence type="inferred from homology"/>
<evidence type="ECO:0000256" key="1">
    <source>
        <dbReference type="ARBA" id="ARBA00004370"/>
    </source>
</evidence>
<dbReference type="EMBL" id="JAAIVB010000008">
    <property type="protein sequence ID" value="NEX59838.1"/>
    <property type="molecule type" value="Genomic_DNA"/>
</dbReference>
<keyword evidence="4" id="KW-0807">Transducer</keyword>
<dbReference type="CDD" id="cd19411">
    <property type="entry name" value="MCP2201-like_sensor"/>
    <property type="match status" value="1"/>
</dbReference>
<dbReference type="InterPro" id="IPR051310">
    <property type="entry name" value="MCP_chemotaxis"/>
</dbReference>
<keyword evidence="6" id="KW-1133">Transmembrane helix</keyword>
<dbReference type="CDD" id="cd11386">
    <property type="entry name" value="MCP_signal"/>
    <property type="match status" value="1"/>
</dbReference>
<comment type="similarity">
    <text evidence="3">Belongs to the methyl-accepting chemotaxis (MCP) protein family.</text>
</comment>
<keyword evidence="6" id="KW-0472">Membrane</keyword>
<dbReference type="InterPro" id="IPR004089">
    <property type="entry name" value="MCPsignal_dom"/>
</dbReference>
<dbReference type="CDD" id="cd06225">
    <property type="entry name" value="HAMP"/>
    <property type="match status" value="1"/>
</dbReference>
<keyword evidence="2" id="KW-0488">Methylation</keyword>
<name>A0A6B3SGN9_9BURK</name>
<dbReference type="GO" id="GO:0004888">
    <property type="term" value="F:transmembrane signaling receptor activity"/>
    <property type="evidence" value="ECO:0007669"/>
    <property type="project" value="InterPro"/>
</dbReference>
<dbReference type="PRINTS" id="PR00260">
    <property type="entry name" value="CHEMTRNSDUCR"/>
</dbReference>
<gene>
    <name evidence="9" type="ORF">G3574_01980</name>
</gene>
<feature type="region of interest" description="Disordered" evidence="5">
    <location>
        <begin position="546"/>
        <end position="568"/>
    </location>
</feature>
<evidence type="ECO:0000256" key="5">
    <source>
        <dbReference type="SAM" id="MobiDB-lite"/>
    </source>
</evidence>
<feature type="transmembrane region" description="Helical" evidence="6">
    <location>
        <begin position="7"/>
        <end position="26"/>
    </location>
</feature>
<keyword evidence="6" id="KW-0812">Transmembrane</keyword>
<comment type="caution">
    <text evidence="9">The sequence shown here is derived from an EMBL/GenBank/DDBJ whole genome shotgun (WGS) entry which is preliminary data.</text>
</comment>
<dbReference type="PANTHER" id="PTHR43531:SF14">
    <property type="entry name" value="METHYL-ACCEPTING CHEMOTAXIS PROTEIN I-RELATED"/>
    <property type="match status" value="1"/>
</dbReference>
<dbReference type="InterPro" id="IPR003660">
    <property type="entry name" value="HAMP_dom"/>
</dbReference>
<dbReference type="PROSITE" id="PS50885">
    <property type="entry name" value="HAMP"/>
    <property type="match status" value="1"/>
</dbReference>
<dbReference type="GO" id="GO:0007165">
    <property type="term" value="P:signal transduction"/>
    <property type="evidence" value="ECO:0007669"/>
    <property type="project" value="UniProtKB-KW"/>
</dbReference>
<dbReference type="Pfam" id="PF00672">
    <property type="entry name" value="HAMP"/>
    <property type="match status" value="1"/>
</dbReference>
<dbReference type="PANTHER" id="PTHR43531">
    <property type="entry name" value="PROTEIN ICFG"/>
    <property type="match status" value="1"/>
</dbReference>
<dbReference type="InterPro" id="IPR047347">
    <property type="entry name" value="YvaQ-like_sensor"/>
</dbReference>
<dbReference type="GO" id="GO:0006935">
    <property type="term" value="P:chemotaxis"/>
    <property type="evidence" value="ECO:0007669"/>
    <property type="project" value="InterPro"/>
</dbReference>
<accession>A0A6B3SGN9</accession>